<reference evidence="1" key="1">
    <citation type="submission" date="2021-06" db="EMBL/GenBank/DDBJ databases">
        <authorList>
            <person name="Kallberg Y."/>
            <person name="Tangrot J."/>
            <person name="Rosling A."/>
        </authorList>
    </citation>
    <scope>NUCLEOTIDE SEQUENCE</scope>
    <source>
        <strain evidence="1">MA461A</strain>
    </source>
</reference>
<keyword evidence="2" id="KW-1185">Reference proteome</keyword>
<evidence type="ECO:0000313" key="1">
    <source>
        <dbReference type="EMBL" id="CAG8519837.1"/>
    </source>
</evidence>
<sequence length="412" mass="48132">MNIFSKIFGDNDEEKCFSSKIDDNIPINKKFKLDVKLEDVRKELAEHRDEWKAEKLLFKYDGSRILHEDEPNYTINELLKPNKYICIENLLKEINVYLDNKDGKMLLPFLDPKDKLKDIRKILTEKSEHEEIVNGFKFRWQNGTIVNECQEDVRKLEEILVNGNELYIPQKRKVIIYSSHSKTPSQPLIYDLDKGKSLTDIREELESTWKEQTQLYMCSDCYFLDQKKACISRDKENNLKLEDILSIENGDDVLNIYREHEHDLIKLTNKCGYGFIMKDGSVEQAKYRAFTIEETPECHSFEDKSTVPHKKLENYKMAIKYSYIKLRRMSVNISRSKISVAGEFVEVKNALSKGNQAEKVTNLKKIAENYGYFYASSVYFGEYQESVKSFHIKSQLAGTNLETGTSTAMESR</sequence>
<gene>
    <name evidence="1" type="ORF">RPERSI_LOCUS2648</name>
</gene>
<dbReference type="EMBL" id="CAJVQC010002975">
    <property type="protein sequence ID" value="CAG8519837.1"/>
    <property type="molecule type" value="Genomic_DNA"/>
</dbReference>
<name>A0ACA9LD87_9GLOM</name>
<feature type="non-terminal residue" evidence="1">
    <location>
        <position position="412"/>
    </location>
</feature>
<comment type="caution">
    <text evidence="1">The sequence shown here is derived from an EMBL/GenBank/DDBJ whole genome shotgun (WGS) entry which is preliminary data.</text>
</comment>
<dbReference type="Proteomes" id="UP000789920">
    <property type="component" value="Unassembled WGS sequence"/>
</dbReference>
<accession>A0ACA9LD87</accession>
<evidence type="ECO:0000313" key="2">
    <source>
        <dbReference type="Proteomes" id="UP000789920"/>
    </source>
</evidence>
<proteinExistence type="predicted"/>
<organism evidence="1 2">
    <name type="scientific">Racocetra persica</name>
    <dbReference type="NCBI Taxonomy" id="160502"/>
    <lineage>
        <taxon>Eukaryota</taxon>
        <taxon>Fungi</taxon>
        <taxon>Fungi incertae sedis</taxon>
        <taxon>Mucoromycota</taxon>
        <taxon>Glomeromycotina</taxon>
        <taxon>Glomeromycetes</taxon>
        <taxon>Diversisporales</taxon>
        <taxon>Gigasporaceae</taxon>
        <taxon>Racocetra</taxon>
    </lineage>
</organism>
<protein>
    <submittedName>
        <fullName evidence="1">8016_t:CDS:1</fullName>
    </submittedName>
</protein>